<accession>A0A154IFP1</accession>
<organism evidence="2">
    <name type="scientific">Rhizobium leguminosarum</name>
    <dbReference type="NCBI Taxonomy" id="384"/>
    <lineage>
        <taxon>Bacteria</taxon>
        <taxon>Pseudomonadati</taxon>
        <taxon>Pseudomonadota</taxon>
        <taxon>Alphaproteobacteria</taxon>
        <taxon>Hyphomicrobiales</taxon>
        <taxon>Rhizobiaceae</taxon>
        <taxon>Rhizobium/Agrobacterium group</taxon>
        <taxon>Rhizobium</taxon>
    </lineage>
</organism>
<reference evidence="2" key="1">
    <citation type="submission" date="2016-03" db="EMBL/GenBank/DDBJ databases">
        <title>Microsymbionts genomes from the relict species Vavilovia formosa.</title>
        <authorList>
            <person name="Chirak E."/>
            <person name="Kimeklis A."/>
            <person name="Kopat V."/>
            <person name="Andronov E."/>
        </authorList>
    </citation>
    <scope>NUCLEOTIDE SEQUENCE [LARGE SCALE GENOMIC DNA]</scope>
    <source>
        <strain evidence="2">Vaf12</strain>
    </source>
</reference>
<protein>
    <submittedName>
        <fullName evidence="2">Uncharacterized protein</fullName>
    </submittedName>
</protein>
<evidence type="ECO:0000313" key="2">
    <source>
        <dbReference type="EMBL" id="KZA98927.1"/>
    </source>
</evidence>
<gene>
    <name evidence="2" type="ORF">A4A59_25585</name>
</gene>
<sequence length="102" mass="11509">MLPATAGRRFRSAIQASNRSPFESCPTDPIRKRGAVEIDALTAHDLSLSVERQMVGVFGHQHMRDGRLGRQSGVVLRNDLRFDVIRPVPPVNLRPDPWLLER</sequence>
<feature type="region of interest" description="Disordered" evidence="1">
    <location>
        <begin position="1"/>
        <end position="29"/>
    </location>
</feature>
<comment type="caution">
    <text evidence="2">The sequence shown here is derived from an EMBL/GenBank/DDBJ whole genome shotgun (WGS) entry which is preliminary data.</text>
</comment>
<proteinExistence type="predicted"/>
<dbReference type="AlphaFoldDB" id="A0A154IFP1"/>
<evidence type="ECO:0000256" key="1">
    <source>
        <dbReference type="SAM" id="MobiDB-lite"/>
    </source>
</evidence>
<name>A0A154IFP1_RHILE</name>
<dbReference type="EMBL" id="LVYU01000110">
    <property type="protein sequence ID" value="KZA98927.1"/>
    <property type="molecule type" value="Genomic_DNA"/>
</dbReference>